<organism evidence="2 3">
    <name type="scientific">Pisolithus tinctorius Marx 270</name>
    <dbReference type="NCBI Taxonomy" id="870435"/>
    <lineage>
        <taxon>Eukaryota</taxon>
        <taxon>Fungi</taxon>
        <taxon>Dikarya</taxon>
        <taxon>Basidiomycota</taxon>
        <taxon>Agaricomycotina</taxon>
        <taxon>Agaricomycetes</taxon>
        <taxon>Agaricomycetidae</taxon>
        <taxon>Boletales</taxon>
        <taxon>Sclerodermatineae</taxon>
        <taxon>Pisolithaceae</taxon>
        <taxon>Pisolithus</taxon>
    </lineage>
</organism>
<accession>A0A0C3P4U7</accession>
<reference evidence="3" key="2">
    <citation type="submission" date="2015-01" db="EMBL/GenBank/DDBJ databases">
        <title>Evolutionary Origins and Diversification of the Mycorrhizal Mutualists.</title>
        <authorList>
            <consortium name="DOE Joint Genome Institute"/>
            <consortium name="Mycorrhizal Genomics Consortium"/>
            <person name="Kohler A."/>
            <person name="Kuo A."/>
            <person name="Nagy L.G."/>
            <person name="Floudas D."/>
            <person name="Copeland A."/>
            <person name="Barry K.W."/>
            <person name="Cichocki N."/>
            <person name="Veneault-Fourrey C."/>
            <person name="LaButti K."/>
            <person name="Lindquist E.A."/>
            <person name="Lipzen A."/>
            <person name="Lundell T."/>
            <person name="Morin E."/>
            <person name="Murat C."/>
            <person name="Riley R."/>
            <person name="Ohm R."/>
            <person name="Sun H."/>
            <person name="Tunlid A."/>
            <person name="Henrissat B."/>
            <person name="Grigoriev I.V."/>
            <person name="Hibbett D.S."/>
            <person name="Martin F."/>
        </authorList>
    </citation>
    <scope>NUCLEOTIDE SEQUENCE [LARGE SCALE GENOMIC DNA]</scope>
    <source>
        <strain evidence="3">Marx 270</strain>
    </source>
</reference>
<dbReference type="HOGENOM" id="CLU_1468762_0_0_1"/>
<reference evidence="2 3" key="1">
    <citation type="submission" date="2014-04" db="EMBL/GenBank/DDBJ databases">
        <authorList>
            <consortium name="DOE Joint Genome Institute"/>
            <person name="Kuo A."/>
            <person name="Kohler A."/>
            <person name="Costa M.D."/>
            <person name="Nagy L.G."/>
            <person name="Floudas D."/>
            <person name="Copeland A."/>
            <person name="Barry K.W."/>
            <person name="Cichocki N."/>
            <person name="Veneault-Fourrey C."/>
            <person name="LaButti K."/>
            <person name="Lindquist E.A."/>
            <person name="Lipzen A."/>
            <person name="Lundell T."/>
            <person name="Morin E."/>
            <person name="Murat C."/>
            <person name="Sun H."/>
            <person name="Tunlid A."/>
            <person name="Henrissat B."/>
            <person name="Grigoriev I.V."/>
            <person name="Hibbett D.S."/>
            <person name="Martin F."/>
            <person name="Nordberg H.P."/>
            <person name="Cantor M.N."/>
            <person name="Hua S.X."/>
        </authorList>
    </citation>
    <scope>NUCLEOTIDE SEQUENCE [LARGE SCALE GENOMIC DNA]</scope>
    <source>
        <strain evidence="2 3">Marx 270</strain>
    </source>
</reference>
<dbReference type="EMBL" id="KN831958">
    <property type="protein sequence ID" value="KIO08100.1"/>
    <property type="molecule type" value="Genomic_DNA"/>
</dbReference>
<name>A0A0C3P4U7_PISTI</name>
<dbReference type="Proteomes" id="UP000054217">
    <property type="component" value="Unassembled WGS sequence"/>
</dbReference>
<protein>
    <submittedName>
        <fullName evidence="2">Uncharacterized protein</fullName>
    </submittedName>
</protein>
<evidence type="ECO:0000313" key="3">
    <source>
        <dbReference type="Proteomes" id="UP000054217"/>
    </source>
</evidence>
<proteinExistence type="predicted"/>
<dbReference type="AlphaFoldDB" id="A0A0C3P4U7"/>
<feature type="region of interest" description="Disordered" evidence="1">
    <location>
        <begin position="1"/>
        <end position="42"/>
    </location>
</feature>
<keyword evidence="3" id="KW-1185">Reference proteome</keyword>
<evidence type="ECO:0000256" key="1">
    <source>
        <dbReference type="SAM" id="MobiDB-lite"/>
    </source>
</evidence>
<sequence>MPQGGGPMIQEDDGVPDDDLPDLESVSDDEDYRASGGITSEEEDPNEGICIYAYRSDQVHGTWWAVCLVLPLERVPRPDFDIVHWHAKRLFHACVALTSCDPLEDDDSGICALFKGDGNDETHEIVDQLEDAPCDMIQLNGVKVCDEDKLTLQRNSSIAKDFTRCESKCGMLVKTNQNQHKRQM</sequence>
<feature type="compositionally biased region" description="Acidic residues" evidence="1">
    <location>
        <begin position="10"/>
        <end position="31"/>
    </location>
</feature>
<evidence type="ECO:0000313" key="2">
    <source>
        <dbReference type="EMBL" id="KIO08100.1"/>
    </source>
</evidence>
<gene>
    <name evidence="2" type="ORF">M404DRAFT_23377</name>
</gene>
<dbReference type="InParanoid" id="A0A0C3P4U7"/>